<dbReference type="AlphaFoldDB" id="A0A7W6HP53"/>
<name>A0A7W6HP53_9HYPH</name>
<evidence type="ECO:0000256" key="1">
    <source>
        <dbReference type="SAM" id="Phobius"/>
    </source>
</evidence>
<dbReference type="EMBL" id="JACIED010000003">
    <property type="protein sequence ID" value="MBB4008871.1"/>
    <property type="molecule type" value="Genomic_DNA"/>
</dbReference>
<accession>A0A7W6HP53</accession>
<evidence type="ECO:0000313" key="3">
    <source>
        <dbReference type="Proteomes" id="UP000544107"/>
    </source>
</evidence>
<gene>
    <name evidence="2" type="ORF">GGQ71_003151</name>
</gene>
<keyword evidence="1" id="KW-0812">Transmembrane</keyword>
<keyword evidence="1" id="KW-1133">Transmembrane helix</keyword>
<proteinExistence type="predicted"/>
<organism evidence="2 3">
    <name type="scientific">Allorhizobium taibaishanense</name>
    <dbReference type="NCBI Taxonomy" id="887144"/>
    <lineage>
        <taxon>Bacteria</taxon>
        <taxon>Pseudomonadati</taxon>
        <taxon>Pseudomonadota</taxon>
        <taxon>Alphaproteobacteria</taxon>
        <taxon>Hyphomicrobiales</taxon>
        <taxon>Rhizobiaceae</taxon>
        <taxon>Rhizobium/Agrobacterium group</taxon>
        <taxon>Allorhizobium</taxon>
    </lineage>
</organism>
<comment type="caution">
    <text evidence="2">The sequence shown here is derived from an EMBL/GenBank/DDBJ whole genome shotgun (WGS) entry which is preliminary data.</text>
</comment>
<keyword evidence="1" id="KW-0472">Membrane</keyword>
<reference evidence="2 3" key="1">
    <citation type="submission" date="2020-08" db="EMBL/GenBank/DDBJ databases">
        <title>Genomic Encyclopedia of Type Strains, Phase IV (KMG-IV): sequencing the most valuable type-strain genomes for metagenomic binning, comparative biology and taxonomic classification.</title>
        <authorList>
            <person name="Goeker M."/>
        </authorList>
    </citation>
    <scope>NUCLEOTIDE SEQUENCE [LARGE SCALE GENOMIC DNA]</scope>
    <source>
        <strain evidence="2 3">DSM 100021</strain>
    </source>
</reference>
<feature type="transmembrane region" description="Helical" evidence="1">
    <location>
        <begin position="6"/>
        <end position="22"/>
    </location>
</feature>
<dbReference type="Proteomes" id="UP000544107">
    <property type="component" value="Unassembled WGS sequence"/>
</dbReference>
<evidence type="ECO:0000313" key="2">
    <source>
        <dbReference type="EMBL" id="MBB4008871.1"/>
    </source>
</evidence>
<sequence length="31" mass="3498">MTLQLMLSGAVVTFVICLKHFFGKRLGRLAF</sequence>
<protein>
    <submittedName>
        <fullName evidence="2">Uncharacterized protein</fullName>
    </submittedName>
</protein>